<dbReference type="AlphaFoldDB" id="A0A9P7J709"/>
<dbReference type="RefSeq" id="XP_041166904.1">
    <property type="nucleotide sequence ID" value="XM_041310234.1"/>
</dbReference>
<protein>
    <recommendedName>
        <fullName evidence="1">DUF6593 domain-containing protein</fullName>
    </recommendedName>
</protein>
<dbReference type="InterPro" id="IPR046528">
    <property type="entry name" value="DUF6593"/>
</dbReference>
<dbReference type="EMBL" id="JABBWE010000002">
    <property type="protein sequence ID" value="KAG1806433.1"/>
    <property type="molecule type" value="Genomic_DNA"/>
</dbReference>
<accession>A0A9P7J709</accession>
<dbReference type="Proteomes" id="UP000719766">
    <property type="component" value="Unassembled WGS sequence"/>
</dbReference>
<evidence type="ECO:0000259" key="1">
    <source>
        <dbReference type="Pfam" id="PF20236"/>
    </source>
</evidence>
<gene>
    <name evidence="2" type="ORF">HD556DRAFT_310944</name>
</gene>
<evidence type="ECO:0000313" key="3">
    <source>
        <dbReference type="Proteomes" id="UP000719766"/>
    </source>
</evidence>
<dbReference type="OrthoDB" id="3168860at2759"/>
<feature type="domain" description="DUF6593" evidence="1">
    <location>
        <begin position="76"/>
        <end position="160"/>
    </location>
</feature>
<keyword evidence="3" id="KW-1185">Reference proteome</keyword>
<organism evidence="2 3">
    <name type="scientific">Suillus plorans</name>
    <dbReference type="NCBI Taxonomy" id="116603"/>
    <lineage>
        <taxon>Eukaryota</taxon>
        <taxon>Fungi</taxon>
        <taxon>Dikarya</taxon>
        <taxon>Basidiomycota</taxon>
        <taxon>Agaricomycotina</taxon>
        <taxon>Agaricomycetes</taxon>
        <taxon>Agaricomycetidae</taxon>
        <taxon>Boletales</taxon>
        <taxon>Suillineae</taxon>
        <taxon>Suillaceae</taxon>
        <taxon>Suillus</taxon>
    </lineage>
</organism>
<dbReference type="Pfam" id="PF20236">
    <property type="entry name" value="DUF6593"/>
    <property type="match status" value="1"/>
</dbReference>
<sequence length="173" mass="19769">MSGSYVLLQFGSDLFNHRFEDLESRPAFTMTTVDRKVNLIVHIAREAAWSQQHPEIMGPSNSYLYFGPSKTPGYLVYGNGPEVAMVNHLRHKKDTSISRYFTAQNGKELKWKVFPQKMECLDGRSTVATWELSQPEDVFGARLTIKHSGLTMVTEILTTLFLNRIALNLDWKL</sequence>
<name>A0A9P7J709_9AGAM</name>
<evidence type="ECO:0000313" key="2">
    <source>
        <dbReference type="EMBL" id="KAG1806433.1"/>
    </source>
</evidence>
<proteinExistence type="predicted"/>
<dbReference type="GeneID" id="64603998"/>
<reference evidence="2" key="1">
    <citation type="journal article" date="2020" name="New Phytol.">
        <title>Comparative genomics reveals dynamic genome evolution in host specialist ectomycorrhizal fungi.</title>
        <authorList>
            <person name="Lofgren L.A."/>
            <person name="Nguyen N.H."/>
            <person name="Vilgalys R."/>
            <person name="Ruytinx J."/>
            <person name="Liao H.L."/>
            <person name="Branco S."/>
            <person name="Kuo A."/>
            <person name="LaButti K."/>
            <person name="Lipzen A."/>
            <person name="Andreopoulos W."/>
            <person name="Pangilinan J."/>
            <person name="Riley R."/>
            <person name="Hundley H."/>
            <person name="Na H."/>
            <person name="Barry K."/>
            <person name="Grigoriev I.V."/>
            <person name="Stajich J.E."/>
            <person name="Kennedy P.G."/>
        </authorList>
    </citation>
    <scope>NUCLEOTIDE SEQUENCE</scope>
    <source>
        <strain evidence="2">S12</strain>
    </source>
</reference>
<comment type="caution">
    <text evidence="2">The sequence shown here is derived from an EMBL/GenBank/DDBJ whole genome shotgun (WGS) entry which is preliminary data.</text>
</comment>